<organism evidence="1 2">
    <name type="scientific">Parazoarcus communis</name>
    <dbReference type="NCBI Taxonomy" id="41977"/>
    <lineage>
        <taxon>Bacteria</taxon>
        <taxon>Pseudomonadati</taxon>
        <taxon>Pseudomonadota</taxon>
        <taxon>Betaproteobacteria</taxon>
        <taxon>Rhodocyclales</taxon>
        <taxon>Zoogloeaceae</taxon>
        <taxon>Parazoarcus</taxon>
    </lineage>
</organism>
<name>A0A2U8H4N6_9RHOO</name>
<sequence>MVPASSLRKKDALDTWRRFEDQGFDGTAVSRSIDASTPFEYQANIRRLWDEELGDDARLNLDNDDQAHVLSNLHDRCRSSSKNT</sequence>
<dbReference type="AlphaFoldDB" id="A0A2U8H4N6"/>
<accession>A0A2U8H4N6</accession>
<dbReference type="Proteomes" id="UP000244902">
    <property type="component" value="Chromosome"/>
</dbReference>
<evidence type="ECO:0000313" key="2">
    <source>
        <dbReference type="Proteomes" id="UP000244902"/>
    </source>
</evidence>
<evidence type="ECO:0000313" key="1">
    <source>
        <dbReference type="EMBL" id="AWI80480.1"/>
    </source>
</evidence>
<proteinExistence type="predicted"/>
<gene>
    <name evidence="1" type="ORF">CEW87_14585</name>
</gene>
<dbReference type="EMBL" id="CP022188">
    <property type="protein sequence ID" value="AWI80480.1"/>
    <property type="molecule type" value="Genomic_DNA"/>
</dbReference>
<protein>
    <submittedName>
        <fullName evidence="1">Uncharacterized protein</fullName>
    </submittedName>
</protein>
<reference evidence="1 2" key="1">
    <citation type="submission" date="2017-06" db="EMBL/GenBank/DDBJ databases">
        <title>Azoarcus sp. TSNA42 complete genome sequence.</title>
        <authorList>
            <person name="Woo J.-H."/>
            <person name="Kim H.-S."/>
        </authorList>
    </citation>
    <scope>NUCLEOTIDE SEQUENCE [LARGE SCALE GENOMIC DNA]</scope>
    <source>
        <strain evidence="1 2">TSNA42</strain>
    </source>
</reference>